<keyword evidence="1" id="KW-0812">Transmembrane</keyword>
<dbReference type="InterPro" id="IPR045644">
    <property type="entry name" value="DUF6404"/>
</dbReference>
<evidence type="ECO:0000313" key="3">
    <source>
        <dbReference type="Proteomes" id="UP000027471"/>
    </source>
</evidence>
<keyword evidence="3" id="KW-1185">Reference proteome</keyword>
<dbReference type="RefSeq" id="WP_038131799.1">
    <property type="nucleotide sequence ID" value="NZ_AUNB01000040.1"/>
</dbReference>
<name>A0A074JIX9_9RHOB</name>
<reference evidence="2 3" key="1">
    <citation type="journal article" date="2015" name="Antonie Van Leeuwenhoek">
        <title>Thioclava indica sp. nov., isolated from surface seawater of the Indian Ocean.</title>
        <authorList>
            <person name="Liu Y."/>
            <person name="Lai Q."/>
            <person name="Du J."/>
            <person name="Xu H."/>
            <person name="Jiang L."/>
            <person name="Shao Z."/>
        </authorList>
    </citation>
    <scope>NUCLEOTIDE SEQUENCE [LARGE SCALE GENOMIC DNA]</scope>
    <source>
        <strain evidence="2 3">DT23-4</strain>
    </source>
</reference>
<comment type="caution">
    <text evidence="2">The sequence shown here is derived from an EMBL/GenBank/DDBJ whole genome shotgun (WGS) entry which is preliminary data.</text>
</comment>
<organism evidence="2 3">
    <name type="scientific">Thioclava indica</name>
    <dbReference type="NCBI Taxonomy" id="1353528"/>
    <lineage>
        <taxon>Bacteria</taxon>
        <taxon>Pseudomonadati</taxon>
        <taxon>Pseudomonadota</taxon>
        <taxon>Alphaproteobacteria</taxon>
        <taxon>Rhodobacterales</taxon>
        <taxon>Paracoccaceae</taxon>
        <taxon>Thioclava</taxon>
    </lineage>
</organism>
<proteinExistence type="predicted"/>
<dbReference type="eggNOG" id="ENOG50318HA">
    <property type="taxonomic scope" value="Bacteria"/>
</dbReference>
<feature type="transmembrane region" description="Helical" evidence="1">
    <location>
        <begin position="47"/>
        <end position="70"/>
    </location>
</feature>
<keyword evidence="1" id="KW-1133">Transmembrane helix</keyword>
<protein>
    <submittedName>
        <fullName evidence="2">Uncharacterized protein</fullName>
    </submittedName>
</protein>
<dbReference type="Proteomes" id="UP000027471">
    <property type="component" value="Unassembled WGS sequence"/>
</dbReference>
<keyword evidence="1" id="KW-0472">Membrane</keyword>
<dbReference type="AlphaFoldDB" id="A0A074JIX9"/>
<gene>
    <name evidence="2" type="ORF">DT23_05675</name>
</gene>
<evidence type="ECO:0000313" key="2">
    <source>
        <dbReference type="EMBL" id="KEO57561.1"/>
    </source>
</evidence>
<feature type="transmembrane region" description="Helical" evidence="1">
    <location>
        <begin position="82"/>
        <end position="103"/>
    </location>
</feature>
<dbReference type="EMBL" id="AUNB01000040">
    <property type="protein sequence ID" value="KEO57561.1"/>
    <property type="molecule type" value="Genomic_DNA"/>
</dbReference>
<dbReference type="Pfam" id="PF19942">
    <property type="entry name" value="DUF6404"/>
    <property type="match status" value="1"/>
</dbReference>
<dbReference type="OrthoDB" id="7867707at2"/>
<dbReference type="STRING" id="1353528.DT23_05675"/>
<sequence>MQMGLAETNRRYAAARAELRARGVLRDANPDLWARLLNWGGLEPRPVLYLSWQQSVLLYALGFAIAQLFVDDLLDWSTGLTFGAHTAALVLGALLFGSLSAIAQIWRKRKLGLSDWEQL</sequence>
<accession>A0A074JIX9</accession>
<evidence type="ECO:0000256" key="1">
    <source>
        <dbReference type="SAM" id="Phobius"/>
    </source>
</evidence>